<gene>
    <name evidence="5" type="ORF">M9458_048811</name>
</gene>
<evidence type="ECO:0000256" key="2">
    <source>
        <dbReference type="ARBA" id="ARBA00022771"/>
    </source>
</evidence>
<dbReference type="EMBL" id="JAMKFB020000025">
    <property type="protein sequence ID" value="KAL0154548.1"/>
    <property type="molecule type" value="Genomic_DNA"/>
</dbReference>
<feature type="transmembrane region" description="Helical" evidence="4">
    <location>
        <begin position="29"/>
        <end position="49"/>
    </location>
</feature>
<evidence type="ECO:0000313" key="6">
    <source>
        <dbReference type="Proteomes" id="UP001529510"/>
    </source>
</evidence>
<feature type="non-terminal residue" evidence="5">
    <location>
        <position position="1"/>
    </location>
</feature>
<keyword evidence="2" id="KW-0863">Zinc-finger</keyword>
<keyword evidence="3" id="KW-0862">Zinc</keyword>
<protein>
    <submittedName>
        <fullName evidence="5">Uncharacterized protein</fullName>
    </submittedName>
</protein>
<proteinExistence type="predicted"/>
<evidence type="ECO:0000313" key="5">
    <source>
        <dbReference type="EMBL" id="KAL0154548.1"/>
    </source>
</evidence>
<dbReference type="Proteomes" id="UP001529510">
    <property type="component" value="Unassembled WGS sequence"/>
</dbReference>
<keyword evidence="6" id="KW-1185">Reference proteome</keyword>
<feature type="transmembrane region" description="Helical" evidence="4">
    <location>
        <begin position="7"/>
        <end position="23"/>
    </location>
</feature>
<evidence type="ECO:0000256" key="4">
    <source>
        <dbReference type="SAM" id="Phobius"/>
    </source>
</evidence>
<dbReference type="PANTHER" id="PTHR15067">
    <property type="entry name" value="E3 UBIQUITIN-PROTEIN LIGASE RNF8"/>
    <property type="match status" value="1"/>
</dbReference>
<organism evidence="5 6">
    <name type="scientific">Cirrhinus mrigala</name>
    <name type="common">Mrigala</name>
    <dbReference type="NCBI Taxonomy" id="683832"/>
    <lineage>
        <taxon>Eukaryota</taxon>
        <taxon>Metazoa</taxon>
        <taxon>Chordata</taxon>
        <taxon>Craniata</taxon>
        <taxon>Vertebrata</taxon>
        <taxon>Euteleostomi</taxon>
        <taxon>Actinopterygii</taxon>
        <taxon>Neopterygii</taxon>
        <taxon>Teleostei</taxon>
        <taxon>Ostariophysi</taxon>
        <taxon>Cypriniformes</taxon>
        <taxon>Cyprinidae</taxon>
        <taxon>Labeoninae</taxon>
        <taxon>Labeonini</taxon>
        <taxon>Cirrhinus</taxon>
    </lineage>
</organism>
<name>A0ABD0N2I6_CIRMR</name>
<evidence type="ECO:0000256" key="1">
    <source>
        <dbReference type="ARBA" id="ARBA00022723"/>
    </source>
</evidence>
<dbReference type="PANTHER" id="PTHR15067:SF5">
    <property type="entry name" value="E3 UBIQUITIN-PROTEIN LIGASE AMFR"/>
    <property type="match status" value="1"/>
</dbReference>
<sequence length="60" mass="7479">HLKDKFWNFIFYKFIFIFGVLNVQRVEEVVLWCLWFSILIFLHLMVQLCKDRFEYVSKTS</sequence>
<keyword evidence="1" id="KW-0479">Metal-binding</keyword>
<dbReference type="AlphaFoldDB" id="A0ABD0N2I6"/>
<comment type="caution">
    <text evidence="5">The sequence shown here is derived from an EMBL/GenBank/DDBJ whole genome shotgun (WGS) entry which is preliminary data.</text>
</comment>
<evidence type="ECO:0000256" key="3">
    <source>
        <dbReference type="ARBA" id="ARBA00022833"/>
    </source>
</evidence>
<keyword evidence="4" id="KW-1133">Transmembrane helix</keyword>
<keyword evidence="4" id="KW-0812">Transmembrane</keyword>
<accession>A0ABD0N2I6</accession>
<dbReference type="GO" id="GO:0008270">
    <property type="term" value="F:zinc ion binding"/>
    <property type="evidence" value="ECO:0007669"/>
    <property type="project" value="UniProtKB-KW"/>
</dbReference>
<keyword evidence="4" id="KW-0472">Membrane</keyword>
<reference evidence="5 6" key="1">
    <citation type="submission" date="2024-05" db="EMBL/GenBank/DDBJ databases">
        <title>Genome sequencing and assembly of Indian major carp, Cirrhinus mrigala (Hamilton, 1822).</title>
        <authorList>
            <person name="Mohindra V."/>
            <person name="Chowdhury L.M."/>
            <person name="Lal K."/>
            <person name="Jena J.K."/>
        </authorList>
    </citation>
    <scope>NUCLEOTIDE SEQUENCE [LARGE SCALE GENOMIC DNA]</scope>
    <source>
        <strain evidence="5">CM1030</strain>
        <tissue evidence="5">Blood</tissue>
    </source>
</reference>